<proteinExistence type="predicted"/>
<accession>A0A0F8Z8S7</accession>
<evidence type="ECO:0000313" key="2">
    <source>
        <dbReference type="EMBL" id="KKK56486.1"/>
    </source>
</evidence>
<sequence>MSDKTKKNIIKGLIAAGILVSGIILINQSTEPTSLTVQEWRMLVEIYNEEIQEGVVLENIKKQSDILDRLDEKILEKAQRKADENKNLIEGLLIKRNPKNKEIIKQLRK</sequence>
<organism evidence="2">
    <name type="scientific">marine sediment metagenome</name>
    <dbReference type="NCBI Taxonomy" id="412755"/>
    <lineage>
        <taxon>unclassified sequences</taxon>
        <taxon>metagenomes</taxon>
        <taxon>ecological metagenomes</taxon>
    </lineage>
</organism>
<feature type="coiled-coil region" evidence="1">
    <location>
        <begin position="67"/>
        <end position="95"/>
    </location>
</feature>
<comment type="caution">
    <text evidence="2">The sequence shown here is derived from an EMBL/GenBank/DDBJ whole genome shotgun (WGS) entry which is preliminary data.</text>
</comment>
<keyword evidence="1" id="KW-0175">Coiled coil</keyword>
<evidence type="ECO:0000256" key="1">
    <source>
        <dbReference type="SAM" id="Coils"/>
    </source>
</evidence>
<protein>
    <submittedName>
        <fullName evidence="2">Uncharacterized protein</fullName>
    </submittedName>
</protein>
<reference evidence="2" key="1">
    <citation type="journal article" date="2015" name="Nature">
        <title>Complex archaea that bridge the gap between prokaryotes and eukaryotes.</title>
        <authorList>
            <person name="Spang A."/>
            <person name="Saw J.H."/>
            <person name="Jorgensen S.L."/>
            <person name="Zaremba-Niedzwiedzka K."/>
            <person name="Martijn J."/>
            <person name="Lind A.E."/>
            <person name="van Eijk R."/>
            <person name="Schleper C."/>
            <person name="Guy L."/>
            <person name="Ettema T.J."/>
        </authorList>
    </citation>
    <scope>NUCLEOTIDE SEQUENCE</scope>
</reference>
<gene>
    <name evidence="2" type="ORF">LCGC14_3064040</name>
</gene>
<dbReference type="EMBL" id="LAZR01064972">
    <property type="protein sequence ID" value="KKK56486.1"/>
    <property type="molecule type" value="Genomic_DNA"/>
</dbReference>
<dbReference type="AlphaFoldDB" id="A0A0F8Z8S7"/>
<name>A0A0F8Z8S7_9ZZZZ</name>